<keyword evidence="2 3" id="KW-0378">Hydrolase</keyword>
<dbReference type="EC" id="3.1.1.-" evidence="3"/>
<reference evidence="5 6" key="1">
    <citation type="submission" date="2023-08" db="EMBL/GenBank/DDBJ databases">
        <authorList>
            <person name="Palmer J.M."/>
        </authorList>
    </citation>
    <scope>NUCLEOTIDE SEQUENCE [LARGE SCALE GENOMIC DNA]</scope>
    <source>
        <strain evidence="5 6">TWF481</strain>
    </source>
</reference>
<dbReference type="Pfam" id="PF00135">
    <property type="entry name" value="COesterase"/>
    <property type="match status" value="1"/>
</dbReference>
<gene>
    <name evidence="5" type="ORF">TWF481_003604</name>
</gene>
<accession>A0AAV9WI60</accession>
<evidence type="ECO:0000259" key="4">
    <source>
        <dbReference type="Pfam" id="PF00135"/>
    </source>
</evidence>
<sequence length="692" mass="75582">MRPNALIFLSAAVCVQQAIAAPLLSSIDSALTILKEEDFLAQASPRSSSAILVEKSKTFAQGKSACNSLSEDLWSPDTQDFYAGVNSSLRYQVYLGKYSPVQLFWIKSPDSGPCKAIKVGGAIKTVACSRKLPTLCTHSGAWSNYTFTDNSAPYQVTVPAGSMQVTGFRDAYGWRFDGVKYADFPGRFVHSSVRQVAGPVSALNFGEMCYQNEAWRGIPAGGSEDCLFLNIATPYLPFASKKNLKPVLFWIHGGGFTGNSGNIRNYDGVAMAARGDIVVVKINYRLGNFGYLAIDGTSIKGNYGFGDMITALKWVRKNIAYFGGDPNKVTLAGDSAGAASVRAMIASQKAQGLFTGGILESMPSGWRGYPGRFTNYTTLADATAETGNRVLQLTGCNTATNKVQCLKGLDASILNELAARASVPVVDYNIFHTATLPITGGGYMAKVPIMIGLNRDEGGMNGIPFNDPDTSAFDILKQTESRSSYFLHGQPKNLSALAFDPAFPTPPGPYGGQNVSISILTDIGFRCESWATAYSATKHQTLSDVYTFTFNRTYQPLWWTEPQCEAPKTAEHPLGDPDQEYFKCHSGEVDFAIGMTVYSGEAPRNELDIPFQQLVVDYWSSFIKWQNPNPPKAYLKARNYWGTLNQVEATGKWKKFNHHNPKMRWLQWNGGEKPLGGEAQCNAVGMPLTYYE</sequence>
<dbReference type="InterPro" id="IPR019826">
    <property type="entry name" value="Carboxylesterase_B_AS"/>
</dbReference>
<feature type="chain" id="PRO_5043102952" description="Carboxylic ester hydrolase" evidence="3">
    <location>
        <begin position="21"/>
        <end position="692"/>
    </location>
</feature>
<dbReference type="SUPFAM" id="SSF53474">
    <property type="entry name" value="alpha/beta-Hydrolases"/>
    <property type="match status" value="1"/>
</dbReference>
<dbReference type="PANTHER" id="PTHR11559">
    <property type="entry name" value="CARBOXYLESTERASE"/>
    <property type="match status" value="1"/>
</dbReference>
<keyword evidence="6" id="KW-1185">Reference proteome</keyword>
<dbReference type="EMBL" id="JAVHJL010000002">
    <property type="protein sequence ID" value="KAK6508836.1"/>
    <property type="molecule type" value="Genomic_DNA"/>
</dbReference>
<comment type="similarity">
    <text evidence="1 3">Belongs to the type-B carboxylesterase/lipase family.</text>
</comment>
<comment type="caution">
    <text evidence="5">The sequence shown here is derived from an EMBL/GenBank/DDBJ whole genome shotgun (WGS) entry which is preliminary data.</text>
</comment>
<organism evidence="5 6">
    <name type="scientific">Arthrobotrys musiformis</name>
    <dbReference type="NCBI Taxonomy" id="47236"/>
    <lineage>
        <taxon>Eukaryota</taxon>
        <taxon>Fungi</taxon>
        <taxon>Dikarya</taxon>
        <taxon>Ascomycota</taxon>
        <taxon>Pezizomycotina</taxon>
        <taxon>Orbiliomycetes</taxon>
        <taxon>Orbiliales</taxon>
        <taxon>Orbiliaceae</taxon>
        <taxon>Arthrobotrys</taxon>
    </lineage>
</organism>
<protein>
    <recommendedName>
        <fullName evidence="3">Carboxylic ester hydrolase</fullName>
        <ecNumber evidence="3">3.1.1.-</ecNumber>
    </recommendedName>
</protein>
<dbReference type="InterPro" id="IPR002018">
    <property type="entry name" value="CarbesteraseB"/>
</dbReference>
<dbReference type="AlphaFoldDB" id="A0AAV9WI60"/>
<evidence type="ECO:0000256" key="3">
    <source>
        <dbReference type="RuleBase" id="RU361235"/>
    </source>
</evidence>
<proteinExistence type="inferred from homology"/>
<dbReference type="PROSITE" id="PS00122">
    <property type="entry name" value="CARBOXYLESTERASE_B_1"/>
    <property type="match status" value="1"/>
</dbReference>
<keyword evidence="3" id="KW-0732">Signal</keyword>
<feature type="signal peptide" evidence="3">
    <location>
        <begin position="1"/>
        <end position="20"/>
    </location>
</feature>
<evidence type="ECO:0000313" key="6">
    <source>
        <dbReference type="Proteomes" id="UP001370758"/>
    </source>
</evidence>
<evidence type="ECO:0000313" key="5">
    <source>
        <dbReference type="EMBL" id="KAK6508836.1"/>
    </source>
</evidence>
<name>A0AAV9WI60_9PEZI</name>
<feature type="domain" description="Carboxylesterase type B" evidence="4">
    <location>
        <begin position="175"/>
        <end position="662"/>
    </location>
</feature>
<dbReference type="Proteomes" id="UP001370758">
    <property type="component" value="Unassembled WGS sequence"/>
</dbReference>
<dbReference type="Gene3D" id="3.40.50.1820">
    <property type="entry name" value="alpha/beta hydrolase"/>
    <property type="match status" value="1"/>
</dbReference>
<dbReference type="InterPro" id="IPR050309">
    <property type="entry name" value="Type-B_Carboxylest/Lipase"/>
</dbReference>
<evidence type="ECO:0000256" key="1">
    <source>
        <dbReference type="ARBA" id="ARBA00005964"/>
    </source>
</evidence>
<dbReference type="InterPro" id="IPR029058">
    <property type="entry name" value="AB_hydrolase_fold"/>
</dbReference>
<dbReference type="GO" id="GO:0016787">
    <property type="term" value="F:hydrolase activity"/>
    <property type="evidence" value="ECO:0007669"/>
    <property type="project" value="UniProtKB-KW"/>
</dbReference>
<evidence type="ECO:0000256" key="2">
    <source>
        <dbReference type="ARBA" id="ARBA00022801"/>
    </source>
</evidence>